<accession>A0A438FPP0</accession>
<feature type="region of interest" description="Disordered" evidence="1">
    <location>
        <begin position="1"/>
        <end position="59"/>
    </location>
</feature>
<name>A0A438FPP0_VITVI</name>
<dbReference type="AlphaFoldDB" id="A0A438FPP0"/>
<reference evidence="2 3" key="1">
    <citation type="journal article" date="2018" name="PLoS Genet.">
        <title>Population sequencing reveals clonal diversity and ancestral inbreeding in the grapevine cultivar Chardonnay.</title>
        <authorList>
            <person name="Roach M.J."/>
            <person name="Johnson D.L."/>
            <person name="Bohlmann J."/>
            <person name="van Vuuren H.J."/>
            <person name="Jones S.J."/>
            <person name="Pretorius I.S."/>
            <person name="Schmidt S.A."/>
            <person name="Borneman A.R."/>
        </authorList>
    </citation>
    <scope>NUCLEOTIDE SEQUENCE [LARGE SCALE GENOMIC DNA]</scope>
    <source>
        <strain evidence="3">cv. Chardonnay</strain>
        <tissue evidence="2">Leaf</tissue>
    </source>
</reference>
<proteinExistence type="predicted"/>
<dbReference type="Proteomes" id="UP000288805">
    <property type="component" value="Unassembled WGS sequence"/>
</dbReference>
<protein>
    <submittedName>
        <fullName evidence="2">Uncharacterized protein</fullName>
    </submittedName>
</protein>
<sequence length="59" mass="6422">MDASSNNCSGRCGQEDREDVEGGPCACERVGEERQLMRPTSGTMLQNFGNVSQKGEKQL</sequence>
<evidence type="ECO:0000313" key="2">
    <source>
        <dbReference type="EMBL" id="RVW61930.1"/>
    </source>
</evidence>
<evidence type="ECO:0000256" key="1">
    <source>
        <dbReference type="SAM" id="MobiDB-lite"/>
    </source>
</evidence>
<feature type="compositionally biased region" description="Polar residues" evidence="1">
    <location>
        <begin position="38"/>
        <end position="53"/>
    </location>
</feature>
<comment type="caution">
    <text evidence="2">The sequence shown here is derived from an EMBL/GenBank/DDBJ whole genome shotgun (WGS) entry which is preliminary data.</text>
</comment>
<organism evidence="2 3">
    <name type="scientific">Vitis vinifera</name>
    <name type="common">Grape</name>
    <dbReference type="NCBI Taxonomy" id="29760"/>
    <lineage>
        <taxon>Eukaryota</taxon>
        <taxon>Viridiplantae</taxon>
        <taxon>Streptophyta</taxon>
        <taxon>Embryophyta</taxon>
        <taxon>Tracheophyta</taxon>
        <taxon>Spermatophyta</taxon>
        <taxon>Magnoliopsida</taxon>
        <taxon>eudicotyledons</taxon>
        <taxon>Gunneridae</taxon>
        <taxon>Pentapetalae</taxon>
        <taxon>rosids</taxon>
        <taxon>Vitales</taxon>
        <taxon>Vitaceae</taxon>
        <taxon>Viteae</taxon>
        <taxon>Vitis</taxon>
    </lineage>
</organism>
<gene>
    <name evidence="2" type="ORF">CK203_064915</name>
</gene>
<evidence type="ECO:0000313" key="3">
    <source>
        <dbReference type="Proteomes" id="UP000288805"/>
    </source>
</evidence>
<dbReference type="EMBL" id="QGNW01000797">
    <property type="protein sequence ID" value="RVW61930.1"/>
    <property type="molecule type" value="Genomic_DNA"/>
</dbReference>